<name>A0A1Y0EG39_9RHOB</name>
<keyword evidence="2" id="KW-1185">Reference proteome</keyword>
<dbReference type="KEGG" id="lvs:LOKVESSMR4R_03105"/>
<organism evidence="1 2">
    <name type="scientific">Yoonia vestfoldensis</name>
    <dbReference type="NCBI Taxonomy" id="245188"/>
    <lineage>
        <taxon>Bacteria</taxon>
        <taxon>Pseudomonadati</taxon>
        <taxon>Pseudomonadota</taxon>
        <taxon>Alphaproteobacteria</taxon>
        <taxon>Rhodobacterales</taxon>
        <taxon>Paracoccaceae</taxon>
        <taxon>Yoonia</taxon>
    </lineage>
</organism>
<proteinExistence type="predicted"/>
<dbReference type="EMBL" id="CP021431">
    <property type="protein sequence ID" value="ARU02388.1"/>
    <property type="molecule type" value="Genomic_DNA"/>
</dbReference>
<gene>
    <name evidence="1" type="ORF">LOKVESSMR4R_03105</name>
</gene>
<accession>A0A1Y0EG39</accession>
<dbReference type="Proteomes" id="UP000195273">
    <property type="component" value="Chromosome"/>
</dbReference>
<evidence type="ECO:0000313" key="2">
    <source>
        <dbReference type="Proteomes" id="UP000195273"/>
    </source>
</evidence>
<reference evidence="1 2" key="1">
    <citation type="submission" date="2017-05" db="EMBL/GenBank/DDBJ databases">
        <title>Genome Sequence of Loktanella vestfoldensis Strain SMR4r Isolated from a Culture of the Diatom Skeletonema marinoi.</title>
        <authorList>
            <person name="Topel M."/>
            <person name="Pinder M.I.M."/>
            <person name="Johansson O.N."/>
            <person name="Kourtchenko O."/>
            <person name="Godhe A."/>
            <person name="Clarke A.K."/>
        </authorList>
    </citation>
    <scope>NUCLEOTIDE SEQUENCE [LARGE SCALE GENOMIC DNA]</scope>
    <source>
        <strain evidence="1 2">SMR4r</strain>
    </source>
</reference>
<dbReference type="AlphaFoldDB" id="A0A1Y0EG39"/>
<protein>
    <recommendedName>
        <fullName evidence="3">IraD/Gp25-like domain-containing protein</fullName>
    </recommendedName>
</protein>
<sequence>MSAFAAVFLGRSDDEEAAQIAGNVSILLQSISPDAAIPEGLAQVRSSNLSHGTSMTWVRGDLGREDTMRLSFRERLRLFEPRFDAINDIDVIEVAERNEVTFRLRAQMRDRRRIEPFSFETRLSLLNQFVEKPGA</sequence>
<evidence type="ECO:0000313" key="1">
    <source>
        <dbReference type="EMBL" id="ARU02388.1"/>
    </source>
</evidence>
<evidence type="ECO:0008006" key="3">
    <source>
        <dbReference type="Google" id="ProtNLM"/>
    </source>
</evidence>
<dbReference type="RefSeq" id="WP_087210287.1">
    <property type="nucleotide sequence ID" value="NZ_CP021431.1"/>
</dbReference>